<comment type="similarity">
    <text evidence="2">Belongs to the class-V pyridoxal-phosphate-dependent aminotransferase family.</text>
</comment>
<organism evidence="7 8">
    <name type="scientific">Sphaerobacter thermophilus (strain ATCC 49802 / DSM 20745 / KCCM 41009 / NCIMB 13125 / S 6022)</name>
    <dbReference type="NCBI Taxonomy" id="479434"/>
    <lineage>
        <taxon>Bacteria</taxon>
        <taxon>Pseudomonadati</taxon>
        <taxon>Thermomicrobiota</taxon>
        <taxon>Thermomicrobia</taxon>
        <taxon>Sphaerobacterales</taxon>
        <taxon>Sphaerobacterineae</taxon>
        <taxon>Sphaerobacteraceae</taxon>
        <taxon>Sphaerobacter</taxon>
    </lineage>
</organism>
<dbReference type="PANTHER" id="PTHR21152">
    <property type="entry name" value="AMINOTRANSFERASE CLASS V"/>
    <property type="match status" value="1"/>
</dbReference>
<feature type="binding site" evidence="4">
    <location>
        <position position="334"/>
    </location>
    <ligand>
        <name>substrate</name>
    </ligand>
</feature>
<gene>
    <name evidence="7" type="ordered locus">Sthe_0494</name>
</gene>
<reference evidence="8" key="1">
    <citation type="submission" date="2009-11" db="EMBL/GenBank/DDBJ databases">
        <title>The complete chromosome 1 of Sphaerobacter thermophilus DSM 20745.</title>
        <authorList>
            <person name="Lucas S."/>
            <person name="Copeland A."/>
            <person name="Lapidus A."/>
            <person name="Glavina del Rio T."/>
            <person name="Dalin E."/>
            <person name="Tice H."/>
            <person name="Bruce D."/>
            <person name="Goodwin L."/>
            <person name="Pitluck S."/>
            <person name="Kyrpides N."/>
            <person name="Mavromatis K."/>
            <person name="Ivanova N."/>
            <person name="Mikhailova N."/>
            <person name="LaButti K.M."/>
            <person name="Clum A."/>
            <person name="Sun H.I."/>
            <person name="Brettin T."/>
            <person name="Detter J.C."/>
            <person name="Han C."/>
            <person name="Larimer F."/>
            <person name="Land M."/>
            <person name="Hauser L."/>
            <person name="Markowitz V."/>
            <person name="Cheng J.F."/>
            <person name="Hugenholtz P."/>
            <person name="Woyke T."/>
            <person name="Wu D."/>
            <person name="Steenblock K."/>
            <person name="Schneider S."/>
            <person name="Pukall R."/>
            <person name="Goeker M."/>
            <person name="Klenk H.P."/>
            <person name="Eisen J.A."/>
        </authorList>
    </citation>
    <scope>NUCLEOTIDE SEQUENCE [LARGE SCALE GENOMIC DNA]</scope>
    <source>
        <strain evidence="8">ATCC 49802 / DSM 20745 / S 6022</strain>
    </source>
</reference>
<proteinExistence type="inferred from homology"/>
<evidence type="ECO:0000259" key="6">
    <source>
        <dbReference type="Pfam" id="PF00266"/>
    </source>
</evidence>
<evidence type="ECO:0000313" key="7">
    <source>
        <dbReference type="EMBL" id="ACZ37932.1"/>
    </source>
</evidence>
<dbReference type="eggNOG" id="COG0075">
    <property type="taxonomic scope" value="Bacteria"/>
</dbReference>
<accession>D1C7U9</accession>
<dbReference type="EMBL" id="CP001823">
    <property type="protein sequence ID" value="ACZ37932.1"/>
    <property type="molecule type" value="Genomic_DNA"/>
</dbReference>
<dbReference type="KEGG" id="sti:Sthe_0494"/>
<keyword evidence="8" id="KW-1185">Reference proteome</keyword>
<feature type="domain" description="Aminotransferase class V" evidence="6">
    <location>
        <begin position="9"/>
        <end position="325"/>
    </location>
</feature>
<evidence type="ECO:0000256" key="5">
    <source>
        <dbReference type="PIRSR" id="PIRSR000524-50"/>
    </source>
</evidence>
<dbReference type="GO" id="GO:0008453">
    <property type="term" value="F:alanine-glyoxylate transaminase activity"/>
    <property type="evidence" value="ECO:0007669"/>
    <property type="project" value="TreeGrafter"/>
</dbReference>
<feature type="modified residue" description="N6-(pyridoxal phosphate)lysine" evidence="5">
    <location>
        <position position="190"/>
    </location>
</feature>
<dbReference type="STRING" id="479434.Sthe_0494"/>
<dbReference type="InParanoid" id="D1C7U9"/>
<dbReference type="Gene3D" id="3.40.640.10">
    <property type="entry name" value="Type I PLP-dependent aspartate aminotransferase-like (Major domain)"/>
    <property type="match status" value="1"/>
</dbReference>
<dbReference type="OrthoDB" id="389074at2"/>
<evidence type="ECO:0000256" key="1">
    <source>
        <dbReference type="ARBA" id="ARBA00001933"/>
    </source>
</evidence>
<evidence type="ECO:0000313" key="8">
    <source>
        <dbReference type="Proteomes" id="UP000002027"/>
    </source>
</evidence>
<dbReference type="PIRSF" id="PIRSF000524">
    <property type="entry name" value="SPT"/>
    <property type="match status" value="1"/>
</dbReference>
<dbReference type="InterPro" id="IPR015422">
    <property type="entry name" value="PyrdxlP-dep_Trfase_small"/>
</dbReference>
<dbReference type="InterPro" id="IPR000192">
    <property type="entry name" value="Aminotrans_V_dom"/>
</dbReference>
<evidence type="ECO:0000256" key="3">
    <source>
        <dbReference type="ARBA" id="ARBA00022898"/>
    </source>
</evidence>
<dbReference type="GO" id="GO:0004760">
    <property type="term" value="F:L-serine-pyruvate transaminase activity"/>
    <property type="evidence" value="ECO:0007669"/>
    <property type="project" value="TreeGrafter"/>
</dbReference>
<comment type="cofactor">
    <cofactor evidence="1 5">
        <name>pyridoxal 5'-phosphate</name>
        <dbReference type="ChEBI" id="CHEBI:597326"/>
    </cofactor>
</comment>
<dbReference type="AlphaFoldDB" id="D1C7U9"/>
<dbReference type="SUPFAM" id="SSF53383">
    <property type="entry name" value="PLP-dependent transferases"/>
    <property type="match status" value="1"/>
</dbReference>
<dbReference type="HOGENOM" id="CLU_027686_1_1_0"/>
<evidence type="ECO:0000256" key="4">
    <source>
        <dbReference type="PIRSR" id="PIRSR000524-1"/>
    </source>
</evidence>
<dbReference type="FunCoup" id="D1C7U9">
    <property type="interactions" value="449"/>
</dbReference>
<dbReference type="InterPro" id="IPR015424">
    <property type="entry name" value="PyrdxlP-dep_Trfase"/>
</dbReference>
<dbReference type="Pfam" id="PF00266">
    <property type="entry name" value="Aminotran_5"/>
    <property type="match status" value="1"/>
</dbReference>
<reference evidence="7 8" key="2">
    <citation type="journal article" date="2010" name="Stand. Genomic Sci.">
        <title>Complete genome sequence of Desulfohalobium retbaense type strain (HR(100)).</title>
        <authorList>
            <person name="Spring S."/>
            <person name="Nolan M."/>
            <person name="Lapidus A."/>
            <person name="Glavina Del Rio T."/>
            <person name="Copeland A."/>
            <person name="Tice H."/>
            <person name="Cheng J.F."/>
            <person name="Lucas S."/>
            <person name="Land M."/>
            <person name="Chen F."/>
            <person name="Bruce D."/>
            <person name="Goodwin L."/>
            <person name="Pitluck S."/>
            <person name="Ivanova N."/>
            <person name="Mavromatis K."/>
            <person name="Mikhailova N."/>
            <person name="Pati A."/>
            <person name="Chen A."/>
            <person name="Palaniappan K."/>
            <person name="Hauser L."/>
            <person name="Chang Y.J."/>
            <person name="Jeffries C.D."/>
            <person name="Munk C."/>
            <person name="Kiss H."/>
            <person name="Chain P."/>
            <person name="Han C."/>
            <person name="Brettin T."/>
            <person name="Detter J.C."/>
            <person name="Schuler E."/>
            <person name="Goker M."/>
            <person name="Rohde M."/>
            <person name="Bristow J."/>
            <person name="Eisen J.A."/>
            <person name="Markowitz V."/>
            <person name="Hugenholtz P."/>
            <person name="Kyrpides N.C."/>
            <person name="Klenk H.P."/>
        </authorList>
    </citation>
    <scope>NUCLEOTIDE SEQUENCE [LARGE SCALE GENOMIC DNA]</scope>
    <source>
        <strain evidence="8">ATCC 49802 / DSM 20745 / S 6022</strain>
    </source>
</reference>
<protein>
    <submittedName>
        <fullName evidence="7">Aminotransferase class V</fullName>
    </submittedName>
</protein>
<evidence type="ECO:0000256" key="2">
    <source>
        <dbReference type="ARBA" id="ARBA00009236"/>
    </source>
</evidence>
<dbReference type="InterPro" id="IPR024169">
    <property type="entry name" value="SP_NH2Trfase/AEP_transaminase"/>
</dbReference>
<dbReference type="Proteomes" id="UP000002027">
    <property type="component" value="Chromosome 1"/>
</dbReference>
<dbReference type="RefSeq" id="WP_012870979.1">
    <property type="nucleotide sequence ID" value="NC_013523.1"/>
</dbReference>
<keyword evidence="7" id="KW-0032">Aminotransferase</keyword>
<keyword evidence="3 5" id="KW-0663">Pyridoxal phosphate</keyword>
<dbReference type="Gene3D" id="3.90.1150.10">
    <property type="entry name" value="Aspartate Aminotransferase, domain 1"/>
    <property type="match status" value="1"/>
</dbReference>
<dbReference type="GO" id="GO:0019265">
    <property type="term" value="P:glycine biosynthetic process, by transamination of glyoxylate"/>
    <property type="evidence" value="ECO:0007669"/>
    <property type="project" value="TreeGrafter"/>
</dbReference>
<keyword evidence="7" id="KW-0808">Transferase</keyword>
<dbReference type="PANTHER" id="PTHR21152:SF40">
    <property type="entry name" value="ALANINE--GLYOXYLATE AMINOTRANSFERASE"/>
    <property type="match status" value="1"/>
</dbReference>
<sequence>MDATNLRIPGPTPLPPAVLRAMQRAMIPHRGSEFRAFFRGLLEQVRQVHRTEGDVIILPGSGSAGWEAAIVNTLSPGDTVLAVVTGDFGVRFARVAERFGLRVERVEVPWGRAATADVVRAALERHPETRAVLYTYNETSTGVANPLAEVGPVVRAHGALLLVDGVSAVAGLPLEMDGWGVDLVLSGSQKAWMCPPGLVIIAAGPRVWESYERASFPRFFWDLGDARRAAAEGNTPTTAPLTLLYALKAACDLIEAEGLEAVYARHRRIGDLTRRRVQEIGYRLFADPAYASDTVTAAVPPEGVAVRDVVARMRQEHGITIADGQGPIKDRIIRIGHMGWVHEPEIERTLAALDAVTNSLAAK</sequence>
<dbReference type="InterPro" id="IPR015421">
    <property type="entry name" value="PyrdxlP-dep_Trfase_major"/>
</dbReference>
<name>D1C7U9_SPHTD</name>
<dbReference type="FunFam" id="3.40.640.10:FF:000054">
    <property type="entry name" value="Serine--glyoxylate aminotransferase"/>
    <property type="match status" value="1"/>
</dbReference>